<dbReference type="EMBL" id="GBRH01217086">
    <property type="protein sequence ID" value="JAD80809.1"/>
    <property type="molecule type" value="Transcribed_RNA"/>
</dbReference>
<reference evidence="1" key="2">
    <citation type="journal article" date="2015" name="Data Brief">
        <title>Shoot transcriptome of the giant reed, Arundo donax.</title>
        <authorList>
            <person name="Barrero R.A."/>
            <person name="Guerrero F.D."/>
            <person name="Moolhuijzen P."/>
            <person name="Goolsby J.A."/>
            <person name="Tidwell J."/>
            <person name="Bellgard S.E."/>
            <person name="Bellgard M.I."/>
        </authorList>
    </citation>
    <scope>NUCLEOTIDE SEQUENCE</scope>
    <source>
        <tissue evidence="1">Shoot tissue taken approximately 20 cm above the soil surface</tissue>
    </source>
</reference>
<proteinExistence type="predicted"/>
<reference evidence="1" key="1">
    <citation type="submission" date="2014-09" db="EMBL/GenBank/DDBJ databases">
        <authorList>
            <person name="Magalhaes I.L.F."/>
            <person name="Oliveira U."/>
            <person name="Santos F.R."/>
            <person name="Vidigal T.H.D.A."/>
            <person name="Brescovit A.D."/>
            <person name="Santos A.J."/>
        </authorList>
    </citation>
    <scope>NUCLEOTIDE SEQUENCE</scope>
    <source>
        <tissue evidence="1">Shoot tissue taken approximately 20 cm above the soil surface</tissue>
    </source>
</reference>
<organism evidence="1">
    <name type="scientific">Arundo donax</name>
    <name type="common">Giant reed</name>
    <name type="synonym">Donax arundinaceus</name>
    <dbReference type="NCBI Taxonomy" id="35708"/>
    <lineage>
        <taxon>Eukaryota</taxon>
        <taxon>Viridiplantae</taxon>
        <taxon>Streptophyta</taxon>
        <taxon>Embryophyta</taxon>
        <taxon>Tracheophyta</taxon>
        <taxon>Spermatophyta</taxon>
        <taxon>Magnoliopsida</taxon>
        <taxon>Liliopsida</taxon>
        <taxon>Poales</taxon>
        <taxon>Poaceae</taxon>
        <taxon>PACMAD clade</taxon>
        <taxon>Arundinoideae</taxon>
        <taxon>Arundineae</taxon>
        <taxon>Arundo</taxon>
    </lineage>
</organism>
<name>A0A0A9CWV0_ARUDO</name>
<accession>A0A0A9CWV0</accession>
<protein>
    <submittedName>
        <fullName evidence="1">Uncharacterized protein</fullName>
    </submittedName>
</protein>
<evidence type="ECO:0000313" key="1">
    <source>
        <dbReference type="EMBL" id="JAD80809.1"/>
    </source>
</evidence>
<dbReference type="AlphaFoldDB" id="A0A0A9CWV0"/>
<sequence>MLLLLEFRCHHHFKGICPHINLGPAYHHGTRHLCHHQQMALAFQCHQCTGRGITHHQVGLLIYSHHPFFDHRTV</sequence>